<dbReference type="InterPro" id="IPR050910">
    <property type="entry name" value="JMJD6_ArgDemeth/LysHydrox"/>
</dbReference>
<dbReference type="AlphaFoldDB" id="A0A914CBP2"/>
<protein>
    <submittedName>
        <fullName evidence="4">JmjC domain-containing protein</fullName>
    </submittedName>
</protein>
<accession>A0A914CBP2</accession>
<dbReference type="Proteomes" id="UP000887540">
    <property type="component" value="Unplaced"/>
</dbReference>
<name>A0A914CBP2_9BILA</name>
<feature type="domain" description="JmjC" evidence="2">
    <location>
        <begin position="146"/>
        <end position="281"/>
    </location>
</feature>
<evidence type="ECO:0000313" key="3">
    <source>
        <dbReference type="Proteomes" id="UP000887540"/>
    </source>
</evidence>
<keyword evidence="3" id="KW-1185">Reference proteome</keyword>
<dbReference type="PANTHER" id="PTHR12480:SF21">
    <property type="entry name" value="JMJC DOMAIN-CONTAINING PROTEIN 8"/>
    <property type="match status" value="1"/>
</dbReference>
<evidence type="ECO:0000259" key="2">
    <source>
        <dbReference type="PROSITE" id="PS51184"/>
    </source>
</evidence>
<evidence type="ECO:0000256" key="1">
    <source>
        <dbReference type="SAM" id="SignalP"/>
    </source>
</evidence>
<dbReference type="PANTHER" id="PTHR12480">
    <property type="entry name" value="ARGININE DEMETHYLASE AND LYSYL-HYDROXYLASE JMJD"/>
    <property type="match status" value="1"/>
</dbReference>
<keyword evidence="1" id="KW-0732">Signal</keyword>
<dbReference type="GO" id="GO:0005634">
    <property type="term" value="C:nucleus"/>
    <property type="evidence" value="ECO:0007669"/>
    <property type="project" value="TreeGrafter"/>
</dbReference>
<dbReference type="GO" id="GO:0000987">
    <property type="term" value="F:cis-regulatory region sequence-specific DNA binding"/>
    <property type="evidence" value="ECO:0007669"/>
    <property type="project" value="TreeGrafter"/>
</dbReference>
<dbReference type="InterPro" id="IPR041667">
    <property type="entry name" value="Cupin_8"/>
</dbReference>
<reference evidence="4" key="1">
    <citation type="submission" date="2022-11" db="UniProtKB">
        <authorList>
            <consortium name="WormBaseParasite"/>
        </authorList>
    </citation>
    <scope>IDENTIFICATION</scope>
</reference>
<dbReference type="WBParaSite" id="ACRNAN_Path_701.g2631.t1">
    <property type="protein sequence ID" value="ACRNAN_Path_701.g2631.t1"/>
    <property type="gene ID" value="ACRNAN_Path_701.g2631"/>
</dbReference>
<organism evidence="3 4">
    <name type="scientific">Acrobeloides nanus</name>
    <dbReference type="NCBI Taxonomy" id="290746"/>
    <lineage>
        <taxon>Eukaryota</taxon>
        <taxon>Metazoa</taxon>
        <taxon>Ecdysozoa</taxon>
        <taxon>Nematoda</taxon>
        <taxon>Chromadorea</taxon>
        <taxon>Rhabditida</taxon>
        <taxon>Tylenchina</taxon>
        <taxon>Cephalobomorpha</taxon>
        <taxon>Cephaloboidea</taxon>
        <taxon>Cephalobidae</taxon>
        <taxon>Acrobeloides</taxon>
    </lineage>
</organism>
<feature type="signal peptide" evidence="1">
    <location>
        <begin position="1"/>
        <end position="16"/>
    </location>
</feature>
<evidence type="ECO:0000313" key="4">
    <source>
        <dbReference type="WBParaSite" id="ACRNAN_Path_701.g2631.t1"/>
    </source>
</evidence>
<proteinExistence type="predicted"/>
<feature type="chain" id="PRO_5036995499" evidence="1">
    <location>
        <begin position="17"/>
        <end position="281"/>
    </location>
</feature>
<dbReference type="PROSITE" id="PS51184">
    <property type="entry name" value="JMJC"/>
    <property type="match status" value="1"/>
</dbReference>
<dbReference type="Pfam" id="PF13621">
    <property type="entry name" value="Cupin_8"/>
    <property type="match status" value="1"/>
</dbReference>
<sequence>MRILVQLVWIVSVSVAEKNVCANNTSNKNGGWILPHEFPVGHNGPCNIERVNGEFLTQEEFLERYAYSKPAIIYNVENRRFQEKCEKNRMLEEWYGTTVVLNSANTYSYSRVQTTFDEYITRHLKPQNLSTLGNETLYLFGDIDQEIWKPLLDQYQMPKWTVPDHEPALSFGIAGAGTGVPFHFHGPGFAEVIHGSKRWFLQPFDERPEFDPDKSTLDWYLNDYPKLPEEKKPLECLLRPGELIYFPDKWWHATLNSETSVFISTFLSPFMMSGSSAKIEL</sequence>
<dbReference type="InterPro" id="IPR003347">
    <property type="entry name" value="JmjC_dom"/>
</dbReference>
<dbReference type="SUPFAM" id="SSF51197">
    <property type="entry name" value="Clavaminate synthase-like"/>
    <property type="match status" value="1"/>
</dbReference>
<dbReference type="Gene3D" id="2.60.120.650">
    <property type="entry name" value="Cupin"/>
    <property type="match status" value="1"/>
</dbReference>